<feature type="region of interest" description="Disordered" evidence="1">
    <location>
        <begin position="121"/>
        <end position="186"/>
    </location>
</feature>
<keyword evidence="3" id="KW-1185">Reference proteome</keyword>
<gene>
    <name evidence="2" type="ORF">NPX13_g8722</name>
</gene>
<comment type="caution">
    <text evidence="2">The sequence shown here is derived from an EMBL/GenBank/DDBJ whole genome shotgun (WGS) entry which is preliminary data.</text>
</comment>
<feature type="compositionally biased region" description="Low complexity" evidence="1">
    <location>
        <begin position="149"/>
        <end position="182"/>
    </location>
</feature>
<feature type="compositionally biased region" description="Pro residues" evidence="1">
    <location>
        <begin position="130"/>
        <end position="142"/>
    </location>
</feature>
<protein>
    <recommendedName>
        <fullName evidence="4">DRBM domain-containing protein</fullName>
    </recommendedName>
</protein>
<reference evidence="2" key="1">
    <citation type="submission" date="2022-07" db="EMBL/GenBank/DDBJ databases">
        <title>Genome Sequence of Xylaria arbuscula.</title>
        <authorList>
            <person name="Buettner E."/>
        </authorList>
    </citation>
    <scope>NUCLEOTIDE SEQUENCE</scope>
    <source>
        <strain evidence="2">VT107</strain>
    </source>
</reference>
<sequence>MAFPIELPPPPEHNIDPISILQQYRSKYPVGETPEESRTVLYEDTSVSSPSGRGPNRWSSRVRLHEPIEGPKTPDVIIMIPEESDGLTFATKKEARQHAAGQAILYLRSYGWMPLNSFKWGPGEKSRHNQPPPIPTPVPIPTGPQGNGSPSTSTTAPVSPTPGNLSFPTPTEGSPSPGGPSSRLLDSSTDRAKIWKGYVSFGDEQALMREELAHRVLEIKCDEMSSERLAKEDLACQLLEALNKEKNKRDEEKAAYLAPLIANGTNHERR</sequence>
<evidence type="ECO:0000313" key="3">
    <source>
        <dbReference type="Proteomes" id="UP001148614"/>
    </source>
</evidence>
<dbReference type="Proteomes" id="UP001148614">
    <property type="component" value="Unassembled WGS sequence"/>
</dbReference>
<dbReference type="EMBL" id="JANPWZ010001967">
    <property type="protein sequence ID" value="KAJ3562024.1"/>
    <property type="molecule type" value="Genomic_DNA"/>
</dbReference>
<accession>A0A9W8N857</accession>
<organism evidence="2 3">
    <name type="scientific">Xylaria arbuscula</name>
    <dbReference type="NCBI Taxonomy" id="114810"/>
    <lineage>
        <taxon>Eukaryota</taxon>
        <taxon>Fungi</taxon>
        <taxon>Dikarya</taxon>
        <taxon>Ascomycota</taxon>
        <taxon>Pezizomycotina</taxon>
        <taxon>Sordariomycetes</taxon>
        <taxon>Xylariomycetidae</taxon>
        <taxon>Xylariales</taxon>
        <taxon>Xylariaceae</taxon>
        <taxon>Xylaria</taxon>
    </lineage>
</organism>
<evidence type="ECO:0008006" key="4">
    <source>
        <dbReference type="Google" id="ProtNLM"/>
    </source>
</evidence>
<proteinExistence type="predicted"/>
<name>A0A9W8N857_9PEZI</name>
<dbReference type="AlphaFoldDB" id="A0A9W8N857"/>
<evidence type="ECO:0000313" key="2">
    <source>
        <dbReference type="EMBL" id="KAJ3562024.1"/>
    </source>
</evidence>
<evidence type="ECO:0000256" key="1">
    <source>
        <dbReference type="SAM" id="MobiDB-lite"/>
    </source>
</evidence>
<feature type="region of interest" description="Disordered" evidence="1">
    <location>
        <begin position="30"/>
        <end position="59"/>
    </location>
</feature>